<proteinExistence type="predicted"/>
<gene>
    <name evidence="3" type="ORF">Q31b_32460</name>
</gene>
<protein>
    <recommendedName>
        <fullName evidence="5">PEP-CTERM protein-sorting domain-containing protein</fullName>
    </recommendedName>
</protein>
<comment type="caution">
    <text evidence="3">The sequence shown here is derived from an EMBL/GenBank/DDBJ whole genome shotgun (WGS) entry which is preliminary data.</text>
</comment>
<name>A0A5C6DT81_9BACT</name>
<dbReference type="Proteomes" id="UP000315471">
    <property type="component" value="Unassembled WGS sequence"/>
</dbReference>
<keyword evidence="2" id="KW-0732">Signal</keyword>
<accession>A0A5C6DT81</accession>
<feature type="transmembrane region" description="Helical" evidence="1">
    <location>
        <begin position="469"/>
        <end position="485"/>
    </location>
</feature>
<sequence length="490" mass="51722" precursor="true">MKSSVFACRRWFVPVLAVFLCNGVYAQRPSGIPQLESRPGADYTIYLNVGGFEYDGTWSGIEPGYTAPLNDIPDTGTFSTVEQTQISVLWAQVASSFVGFNVNVTTIDPYDSVGNSNATDADRQAFYDATPNMLHTVIGSQVRNEGSGPVKWYSNDADGVSGLGIAAGIAANPGDHTNWMFSEAQAGDGTGGVINGAYIGAVTAHENAHAFGLYHQSDYSDTTSTLVNEYSLGDDAPEDGAYVPIIGQADGRQRVAFRVGDADVEGARTVQNDVAKMLSTSSIAGSGNRTGAADLMLIDDGIGGTRDDATTLALTGDIIDVSSRQNKGVIVPLNSSDLDPLGVEKYTENWHSFYTDGMDAISLMVNNGTDFLSAGVADLLTIDSMAGLLRSKLTIFDATGSVVGTGVESDDTLTVSFSDLLAQGNYFAQVQSFGGHVQDAPAYSDASYFDMGAYFLTGSGFDVSAVPEPSSIAFCMIGFVAVVGSRRRRR</sequence>
<feature type="signal peptide" evidence="2">
    <location>
        <begin position="1"/>
        <end position="26"/>
    </location>
</feature>
<dbReference type="AlphaFoldDB" id="A0A5C6DT81"/>
<evidence type="ECO:0000313" key="3">
    <source>
        <dbReference type="EMBL" id="TWU39930.1"/>
    </source>
</evidence>
<evidence type="ECO:0000313" key="4">
    <source>
        <dbReference type="Proteomes" id="UP000315471"/>
    </source>
</evidence>
<reference evidence="3 4" key="1">
    <citation type="submission" date="2019-02" db="EMBL/GenBank/DDBJ databases">
        <title>Deep-cultivation of Planctomycetes and their phenomic and genomic characterization uncovers novel biology.</title>
        <authorList>
            <person name="Wiegand S."/>
            <person name="Jogler M."/>
            <person name="Boedeker C."/>
            <person name="Pinto D."/>
            <person name="Vollmers J."/>
            <person name="Rivas-Marin E."/>
            <person name="Kohn T."/>
            <person name="Peeters S.H."/>
            <person name="Heuer A."/>
            <person name="Rast P."/>
            <person name="Oberbeckmann S."/>
            <person name="Bunk B."/>
            <person name="Jeske O."/>
            <person name="Meyerdierks A."/>
            <person name="Storesund J.E."/>
            <person name="Kallscheuer N."/>
            <person name="Luecker S."/>
            <person name="Lage O.M."/>
            <person name="Pohl T."/>
            <person name="Merkel B.J."/>
            <person name="Hornburger P."/>
            <person name="Mueller R.-W."/>
            <person name="Bruemmer F."/>
            <person name="Labrenz M."/>
            <person name="Spormann A.M."/>
            <person name="Op Den Camp H."/>
            <person name="Overmann J."/>
            <person name="Amann R."/>
            <person name="Jetten M.S.M."/>
            <person name="Mascher T."/>
            <person name="Medema M.H."/>
            <person name="Devos D.P."/>
            <person name="Kaster A.-K."/>
            <person name="Ovreas L."/>
            <person name="Rohde M."/>
            <person name="Galperin M.Y."/>
            <person name="Jogler C."/>
        </authorList>
    </citation>
    <scope>NUCLEOTIDE SEQUENCE [LARGE SCALE GENOMIC DNA]</scope>
    <source>
        <strain evidence="3 4">Q31b</strain>
    </source>
</reference>
<keyword evidence="1" id="KW-1133">Transmembrane helix</keyword>
<keyword evidence="1" id="KW-0812">Transmembrane</keyword>
<keyword evidence="1" id="KW-0472">Membrane</keyword>
<keyword evidence="4" id="KW-1185">Reference proteome</keyword>
<feature type="chain" id="PRO_5022954941" description="PEP-CTERM protein-sorting domain-containing protein" evidence="2">
    <location>
        <begin position="27"/>
        <end position="490"/>
    </location>
</feature>
<organism evidence="3 4">
    <name type="scientific">Novipirellula aureliae</name>
    <dbReference type="NCBI Taxonomy" id="2527966"/>
    <lineage>
        <taxon>Bacteria</taxon>
        <taxon>Pseudomonadati</taxon>
        <taxon>Planctomycetota</taxon>
        <taxon>Planctomycetia</taxon>
        <taxon>Pirellulales</taxon>
        <taxon>Pirellulaceae</taxon>
        <taxon>Novipirellula</taxon>
    </lineage>
</organism>
<dbReference type="EMBL" id="SJPY01000005">
    <property type="protein sequence ID" value="TWU39930.1"/>
    <property type="molecule type" value="Genomic_DNA"/>
</dbReference>
<dbReference type="SUPFAM" id="SSF55486">
    <property type="entry name" value="Metalloproteases ('zincins'), catalytic domain"/>
    <property type="match status" value="1"/>
</dbReference>
<evidence type="ECO:0008006" key="5">
    <source>
        <dbReference type="Google" id="ProtNLM"/>
    </source>
</evidence>
<evidence type="ECO:0000256" key="2">
    <source>
        <dbReference type="SAM" id="SignalP"/>
    </source>
</evidence>
<evidence type="ECO:0000256" key="1">
    <source>
        <dbReference type="SAM" id="Phobius"/>
    </source>
</evidence>